<dbReference type="PROSITE" id="PS50089">
    <property type="entry name" value="ZF_RING_2"/>
    <property type="match status" value="1"/>
</dbReference>
<evidence type="ECO:0000313" key="6">
    <source>
        <dbReference type="Ensembl" id="ENSTMTP00000017037.1"/>
    </source>
</evidence>
<name>A0A674JAX7_9SAUR</name>
<dbReference type="InterPro" id="IPR013083">
    <property type="entry name" value="Znf_RING/FYVE/PHD"/>
</dbReference>
<dbReference type="GO" id="GO:0008270">
    <property type="term" value="F:zinc ion binding"/>
    <property type="evidence" value="ECO:0007669"/>
    <property type="project" value="UniProtKB-KW"/>
</dbReference>
<dbReference type="InParanoid" id="A0A674JAX7"/>
<sequence length="196" mass="22000">PFEPSCPPIGSSGQVSARLDELLNPLQVKEALTLNYLFMTGGYINTHFFFLFTCFMGFQSSPSLSIPFLCPLLYGGCVHRGREGMNCRLNLQDELSCPICLEYFTDPVIIECGHNFCRACISQCWGETEANFSCPQCRETALQRNLRPNRQLGKVVELVKGLRLQAVTEPEGQRVCERSHKVVPIEEAAQEYKVGN</sequence>
<dbReference type="PANTHER" id="PTHR24103">
    <property type="entry name" value="E3 UBIQUITIN-PROTEIN LIGASE TRIM"/>
    <property type="match status" value="1"/>
</dbReference>
<dbReference type="PROSITE" id="PS00518">
    <property type="entry name" value="ZF_RING_1"/>
    <property type="match status" value="1"/>
</dbReference>
<proteinExistence type="predicted"/>
<dbReference type="InterPro" id="IPR017907">
    <property type="entry name" value="Znf_RING_CS"/>
</dbReference>
<dbReference type="InterPro" id="IPR001841">
    <property type="entry name" value="Znf_RING"/>
</dbReference>
<evidence type="ECO:0000256" key="2">
    <source>
        <dbReference type="ARBA" id="ARBA00022771"/>
    </source>
</evidence>
<evidence type="ECO:0000259" key="5">
    <source>
        <dbReference type="PROSITE" id="PS50089"/>
    </source>
</evidence>
<dbReference type="CDD" id="cd16594">
    <property type="entry name" value="RING-HC_TRIM7-like_C-IV"/>
    <property type="match status" value="1"/>
</dbReference>
<protein>
    <recommendedName>
        <fullName evidence="5">RING-type domain-containing protein</fullName>
    </recommendedName>
</protein>
<reference evidence="6" key="1">
    <citation type="submission" date="2025-08" db="UniProtKB">
        <authorList>
            <consortium name="Ensembl"/>
        </authorList>
    </citation>
    <scope>IDENTIFICATION</scope>
</reference>
<evidence type="ECO:0000313" key="7">
    <source>
        <dbReference type="Proteomes" id="UP000472274"/>
    </source>
</evidence>
<dbReference type="SMART" id="SM00184">
    <property type="entry name" value="RING"/>
    <property type="match status" value="1"/>
</dbReference>
<dbReference type="GeneTree" id="ENSGT01030000234669"/>
<keyword evidence="1" id="KW-0479">Metal-binding</keyword>
<accession>A0A674JAX7</accession>
<dbReference type="SUPFAM" id="SSF57850">
    <property type="entry name" value="RING/U-box"/>
    <property type="match status" value="1"/>
</dbReference>
<dbReference type="Proteomes" id="UP000472274">
    <property type="component" value="Unplaced"/>
</dbReference>
<evidence type="ECO:0000256" key="1">
    <source>
        <dbReference type="ARBA" id="ARBA00022723"/>
    </source>
</evidence>
<keyword evidence="2 4" id="KW-0863">Zinc-finger</keyword>
<feature type="domain" description="RING-type" evidence="5">
    <location>
        <begin position="97"/>
        <end position="138"/>
    </location>
</feature>
<dbReference type="Pfam" id="PF15227">
    <property type="entry name" value="zf-C3HC4_4"/>
    <property type="match status" value="1"/>
</dbReference>
<dbReference type="AlphaFoldDB" id="A0A674JAX7"/>
<reference evidence="6" key="2">
    <citation type="submission" date="2025-09" db="UniProtKB">
        <authorList>
            <consortium name="Ensembl"/>
        </authorList>
    </citation>
    <scope>IDENTIFICATION</scope>
</reference>
<dbReference type="Ensembl" id="ENSTMTT00000017645.1">
    <property type="protein sequence ID" value="ENSTMTP00000017037.1"/>
    <property type="gene ID" value="ENSTMTG00000012512.1"/>
</dbReference>
<keyword evidence="7" id="KW-1185">Reference proteome</keyword>
<evidence type="ECO:0000256" key="4">
    <source>
        <dbReference type="PROSITE-ProRule" id="PRU00175"/>
    </source>
</evidence>
<organism evidence="6 7">
    <name type="scientific">Terrapene triunguis</name>
    <name type="common">Three-toed box turtle</name>
    <dbReference type="NCBI Taxonomy" id="2587831"/>
    <lineage>
        <taxon>Eukaryota</taxon>
        <taxon>Metazoa</taxon>
        <taxon>Chordata</taxon>
        <taxon>Craniata</taxon>
        <taxon>Vertebrata</taxon>
        <taxon>Euteleostomi</taxon>
        <taxon>Archelosauria</taxon>
        <taxon>Testudinata</taxon>
        <taxon>Testudines</taxon>
        <taxon>Cryptodira</taxon>
        <taxon>Durocryptodira</taxon>
        <taxon>Testudinoidea</taxon>
        <taxon>Emydidae</taxon>
        <taxon>Terrapene</taxon>
    </lineage>
</organism>
<dbReference type="Gene3D" id="3.30.40.10">
    <property type="entry name" value="Zinc/RING finger domain, C3HC4 (zinc finger)"/>
    <property type="match status" value="1"/>
</dbReference>
<keyword evidence="3" id="KW-0862">Zinc</keyword>
<evidence type="ECO:0000256" key="3">
    <source>
        <dbReference type="ARBA" id="ARBA00022833"/>
    </source>
</evidence>
<dbReference type="InterPro" id="IPR050143">
    <property type="entry name" value="TRIM/RBCC"/>
</dbReference>